<evidence type="ECO:0000256" key="1">
    <source>
        <dbReference type="SAM" id="Coils"/>
    </source>
</evidence>
<keyword evidence="4" id="KW-1185">Reference proteome</keyword>
<protein>
    <submittedName>
        <fullName evidence="3">Uncharacterized protein</fullName>
    </submittedName>
</protein>
<feature type="compositionally biased region" description="Low complexity" evidence="2">
    <location>
        <begin position="478"/>
        <end position="508"/>
    </location>
</feature>
<comment type="caution">
    <text evidence="3">The sequence shown here is derived from an EMBL/GenBank/DDBJ whole genome shotgun (WGS) entry which is preliminary data.</text>
</comment>
<evidence type="ECO:0000313" key="3">
    <source>
        <dbReference type="EMBL" id="KAF5840568.1"/>
    </source>
</evidence>
<feature type="compositionally biased region" description="Basic and acidic residues" evidence="2">
    <location>
        <begin position="369"/>
        <end position="394"/>
    </location>
</feature>
<reference evidence="3" key="1">
    <citation type="submission" date="2017-08" db="EMBL/GenBank/DDBJ databases">
        <authorList>
            <person name="Polle J.E."/>
            <person name="Barry K."/>
            <person name="Cushman J."/>
            <person name="Schmutz J."/>
            <person name="Tran D."/>
            <person name="Hathwaick L.T."/>
            <person name="Yim W.C."/>
            <person name="Jenkins J."/>
            <person name="Mckie-Krisberg Z.M."/>
            <person name="Prochnik S."/>
            <person name="Lindquist E."/>
            <person name="Dockter R.B."/>
            <person name="Adam C."/>
            <person name="Molina H."/>
            <person name="Bunkerborg J."/>
            <person name="Jin E."/>
            <person name="Buchheim M."/>
            <person name="Magnuson J."/>
        </authorList>
    </citation>
    <scope>NUCLEOTIDE SEQUENCE</scope>
    <source>
        <strain evidence="3">CCAP 19/18</strain>
    </source>
</reference>
<dbReference type="EMBL" id="MU069509">
    <property type="protein sequence ID" value="KAF5840568.1"/>
    <property type="molecule type" value="Genomic_DNA"/>
</dbReference>
<sequence>MLLAKERDPGMAANLSLDGHRQVFIAFIQGFAAYSGLLGRIQTALEQTLKDGMHCAIENIHLRERMGEEAHKRKVAAASIRAQIMKGEQAFKQSAFEKLQQARERVQRATKRAAAAEKERDRARHQARLLEESVAALKDRQACLKALTAREVAASHQPSSGHVLALKIRPLNLEDKRLLEQEHGNAVAYVLGEEPEPATLRNMSAEGQPEEPFLPPSAFATAVGNELLPPGPTLTPLSSPRRGHQESTHESISMTLSAGEGEQVQQQKQHQQQQQQHEQGHGQQSGHQHAQHHRRHQQKQQQQHHHQQQQEQQQHEHEHGQEEDVHNGHTQGGHDMTEAGHQGHQGSDQGEQHTELQGQHSGQQEQQEQQEKGLEQQQQEHQEHQQSDANHPHSETQVGGSNGVEHVDADQAQAAEAGRQQAAGADVPLQDEGKGKTGAGKKGAAGKKGKDKVSSSTKAPASKAPNPHQEEQPNGSIAGEKATSKAGASKGAKGKKGAAPPSKGKGGQ</sequence>
<gene>
    <name evidence="3" type="ORF">DUNSADRAFT_16231</name>
</gene>
<name>A0ABQ7H134_DUNSA</name>
<feature type="compositionally biased region" description="Low complexity" evidence="2">
    <location>
        <begin position="355"/>
        <end position="367"/>
    </location>
</feature>
<proteinExistence type="predicted"/>
<feature type="compositionally biased region" description="Low complexity" evidence="2">
    <location>
        <begin position="259"/>
        <end position="288"/>
    </location>
</feature>
<evidence type="ECO:0000256" key="2">
    <source>
        <dbReference type="SAM" id="MobiDB-lite"/>
    </source>
</evidence>
<evidence type="ECO:0000313" key="4">
    <source>
        <dbReference type="Proteomes" id="UP000815325"/>
    </source>
</evidence>
<organism evidence="3 4">
    <name type="scientific">Dunaliella salina</name>
    <name type="common">Green alga</name>
    <name type="synonym">Protococcus salinus</name>
    <dbReference type="NCBI Taxonomy" id="3046"/>
    <lineage>
        <taxon>Eukaryota</taxon>
        <taxon>Viridiplantae</taxon>
        <taxon>Chlorophyta</taxon>
        <taxon>core chlorophytes</taxon>
        <taxon>Chlorophyceae</taxon>
        <taxon>CS clade</taxon>
        <taxon>Chlamydomonadales</taxon>
        <taxon>Dunaliellaceae</taxon>
        <taxon>Dunaliella</taxon>
    </lineage>
</organism>
<accession>A0ABQ7H134</accession>
<keyword evidence="1" id="KW-0175">Coiled coil</keyword>
<feature type="compositionally biased region" description="Low complexity" evidence="2">
    <location>
        <begin position="454"/>
        <end position="467"/>
    </location>
</feature>
<feature type="compositionally biased region" description="Basic residues" evidence="2">
    <location>
        <begin position="289"/>
        <end position="307"/>
    </location>
</feature>
<feature type="compositionally biased region" description="Low complexity" evidence="2">
    <location>
        <begin position="410"/>
        <end position="426"/>
    </location>
</feature>
<feature type="coiled-coil region" evidence="1">
    <location>
        <begin position="92"/>
        <end position="140"/>
    </location>
</feature>
<dbReference type="Proteomes" id="UP000815325">
    <property type="component" value="Unassembled WGS sequence"/>
</dbReference>
<feature type="compositionally biased region" description="Basic and acidic residues" evidence="2">
    <location>
        <begin position="313"/>
        <end position="327"/>
    </location>
</feature>
<feature type="region of interest" description="Disordered" evidence="2">
    <location>
        <begin position="222"/>
        <end position="508"/>
    </location>
</feature>